<reference evidence="2" key="1">
    <citation type="submission" date="2018-11" db="EMBL/GenBank/DDBJ databases">
        <authorList>
            <consortium name="Pathogen Informatics"/>
        </authorList>
    </citation>
    <scope>NUCLEOTIDE SEQUENCE</scope>
</reference>
<name>A0A3S5C058_9PLAT</name>
<gene>
    <name evidence="2" type="ORF">PXEA_LOCUS20397</name>
</gene>
<sequence length="121" mass="13493">MRTVDEDDSDLEVPPEAILLDSDDELVEVALKDTADLARSEAASSTDPVALSRQQQKLDHLRHKTKVMIEMARIDEKGQCRGRRIRALDTPGHHRRKNSKGALAFRAGKHLRKAQNSSSLA</sequence>
<evidence type="ECO:0000256" key="1">
    <source>
        <dbReference type="SAM" id="MobiDB-lite"/>
    </source>
</evidence>
<comment type="caution">
    <text evidence="2">The sequence shown here is derived from an EMBL/GenBank/DDBJ whole genome shotgun (WGS) entry which is preliminary data.</text>
</comment>
<feature type="region of interest" description="Disordered" evidence="1">
    <location>
        <begin position="90"/>
        <end position="121"/>
    </location>
</feature>
<dbReference type="EMBL" id="CAAALY010083916">
    <property type="protein sequence ID" value="VEL26957.1"/>
    <property type="molecule type" value="Genomic_DNA"/>
</dbReference>
<proteinExistence type="predicted"/>
<organism evidence="2 3">
    <name type="scientific">Protopolystoma xenopodis</name>
    <dbReference type="NCBI Taxonomy" id="117903"/>
    <lineage>
        <taxon>Eukaryota</taxon>
        <taxon>Metazoa</taxon>
        <taxon>Spiralia</taxon>
        <taxon>Lophotrochozoa</taxon>
        <taxon>Platyhelminthes</taxon>
        <taxon>Monogenea</taxon>
        <taxon>Polyopisthocotylea</taxon>
        <taxon>Polystomatidea</taxon>
        <taxon>Polystomatidae</taxon>
        <taxon>Protopolystoma</taxon>
    </lineage>
</organism>
<evidence type="ECO:0000313" key="2">
    <source>
        <dbReference type="EMBL" id="VEL26957.1"/>
    </source>
</evidence>
<dbReference type="AlphaFoldDB" id="A0A3S5C058"/>
<protein>
    <submittedName>
        <fullName evidence="2">Uncharacterized protein</fullName>
    </submittedName>
</protein>
<evidence type="ECO:0000313" key="3">
    <source>
        <dbReference type="Proteomes" id="UP000784294"/>
    </source>
</evidence>
<dbReference type="Proteomes" id="UP000784294">
    <property type="component" value="Unassembled WGS sequence"/>
</dbReference>
<keyword evidence="3" id="KW-1185">Reference proteome</keyword>
<accession>A0A3S5C058</accession>
<feature type="compositionally biased region" description="Polar residues" evidence="1">
    <location>
        <begin position="42"/>
        <end position="55"/>
    </location>
</feature>
<feature type="region of interest" description="Disordered" evidence="1">
    <location>
        <begin position="39"/>
        <end position="58"/>
    </location>
</feature>